<accession>A0ACA9SFV0</accession>
<keyword evidence="2" id="KW-1185">Reference proteome</keyword>
<comment type="caution">
    <text evidence="1">The sequence shown here is derived from an EMBL/GenBank/DDBJ whole genome shotgun (WGS) entry which is preliminary data.</text>
</comment>
<name>A0ACA9SFV0_9GLOM</name>
<proteinExistence type="predicted"/>
<evidence type="ECO:0000313" key="1">
    <source>
        <dbReference type="EMBL" id="CAG8838532.1"/>
    </source>
</evidence>
<feature type="non-terminal residue" evidence="1">
    <location>
        <position position="66"/>
    </location>
</feature>
<organism evidence="1 2">
    <name type="scientific">Racocetra persica</name>
    <dbReference type="NCBI Taxonomy" id="160502"/>
    <lineage>
        <taxon>Eukaryota</taxon>
        <taxon>Fungi</taxon>
        <taxon>Fungi incertae sedis</taxon>
        <taxon>Mucoromycota</taxon>
        <taxon>Glomeromycotina</taxon>
        <taxon>Glomeromycetes</taxon>
        <taxon>Diversisporales</taxon>
        <taxon>Gigasporaceae</taxon>
        <taxon>Racocetra</taxon>
    </lineage>
</organism>
<dbReference type="Proteomes" id="UP000789920">
    <property type="component" value="Unassembled WGS sequence"/>
</dbReference>
<feature type="non-terminal residue" evidence="1">
    <location>
        <position position="1"/>
    </location>
</feature>
<reference evidence="1" key="1">
    <citation type="submission" date="2021-06" db="EMBL/GenBank/DDBJ databases">
        <authorList>
            <person name="Kallberg Y."/>
            <person name="Tangrot J."/>
            <person name="Rosling A."/>
        </authorList>
    </citation>
    <scope>NUCLEOTIDE SEQUENCE</scope>
    <source>
        <strain evidence="1">MA461A</strain>
    </source>
</reference>
<sequence length="66" mass="7703">KPTSGGQKKVYRPQNLRKLTEKIGKQVNEKEQLVREKRDLEKLRKRVATKLAEGKSEDEKGRDLLE</sequence>
<gene>
    <name evidence="1" type="ORF">RPERSI_LOCUS30705</name>
</gene>
<evidence type="ECO:0000313" key="2">
    <source>
        <dbReference type="Proteomes" id="UP000789920"/>
    </source>
</evidence>
<dbReference type="EMBL" id="CAJVQC010120859">
    <property type="protein sequence ID" value="CAG8838532.1"/>
    <property type="molecule type" value="Genomic_DNA"/>
</dbReference>
<protein>
    <submittedName>
        <fullName evidence="1">23019_t:CDS:1</fullName>
    </submittedName>
</protein>